<dbReference type="EMBL" id="CP040098">
    <property type="protein sequence ID" value="QCQ23120.1"/>
    <property type="molecule type" value="Genomic_DNA"/>
</dbReference>
<dbReference type="InterPro" id="IPR011335">
    <property type="entry name" value="Restrct_endonuc-II-like"/>
</dbReference>
<evidence type="ECO:0000256" key="1">
    <source>
        <dbReference type="ARBA" id="ARBA00006738"/>
    </source>
</evidence>
<sequence length="123" mass="13991">MHNRRAVGQEGEALAASYLKERGMRIVDRNVRCALGEIDLVGLDGDTIVFVEVRTRLSLVKGSAKESITAGKRRRLVRLAQWYLKGKRWENRSARFDVVAVTWIGEMPELDWIPNAFDAFGCR</sequence>
<proteinExistence type="inferred from homology"/>
<comment type="similarity">
    <text evidence="1 2">Belongs to the UPF0102 family.</text>
</comment>
<dbReference type="NCBIfam" id="NF009154">
    <property type="entry name" value="PRK12497.3-3"/>
    <property type="match status" value="1"/>
</dbReference>
<dbReference type="Proteomes" id="UP000298602">
    <property type="component" value="Chromosome"/>
</dbReference>
<accession>A0A4P8L5D2</accession>
<reference evidence="3 4" key="2">
    <citation type="submission" date="2019-05" db="EMBL/GenBank/DDBJ databases">
        <authorList>
            <person name="Suflita J.M."/>
            <person name="Marks C.R."/>
        </authorList>
    </citation>
    <scope>NUCLEOTIDE SEQUENCE [LARGE SCALE GENOMIC DNA]</scope>
    <source>
        <strain evidence="3 4">ALDC</strain>
    </source>
</reference>
<dbReference type="CDD" id="cd20736">
    <property type="entry name" value="PoNe_Nuclease"/>
    <property type="match status" value="1"/>
</dbReference>
<protein>
    <recommendedName>
        <fullName evidence="2">UPF0102 protein FDQ92_13625</fullName>
    </recommendedName>
</protein>
<dbReference type="AlphaFoldDB" id="A0A4P8L5D2"/>
<dbReference type="PANTHER" id="PTHR34039:SF1">
    <property type="entry name" value="UPF0102 PROTEIN YRAN"/>
    <property type="match status" value="1"/>
</dbReference>
<dbReference type="KEGG" id="dax:FDQ92_13625"/>
<dbReference type="InterPro" id="IPR003509">
    <property type="entry name" value="UPF0102_YraN-like"/>
</dbReference>
<dbReference type="Pfam" id="PF02021">
    <property type="entry name" value="UPF0102"/>
    <property type="match status" value="1"/>
</dbReference>
<dbReference type="InterPro" id="IPR011856">
    <property type="entry name" value="tRNA_endonuc-like_dom_sf"/>
</dbReference>
<name>A0A4P8L5D2_9BACT</name>
<dbReference type="NCBIfam" id="NF009150">
    <property type="entry name" value="PRK12497.1-3"/>
    <property type="match status" value="1"/>
</dbReference>
<evidence type="ECO:0000256" key="2">
    <source>
        <dbReference type="HAMAP-Rule" id="MF_00048"/>
    </source>
</evidence>
<dbReference type="SUPFAM" id="SSF52980">
    <property type="entry name" value="Restriction endonuclease-like"/>
    <property type="match status" value="1"/>
</dbReference>
<gene>
    <name evidence="3" type="ORF">FDQ92_13625</name>
</gene>
<evidence type="ECO:0000313" key="3">
    <source>
        <dbReference type="EMBL" id="QCQ23120.1"/>
    </source>
</evidence>
<dbReference type="OrthoDB" id="9794876at2"/>
<dbReference type="GO" id="GO:0003676">
    <property type="term" value="F:nucleic acid binding"/>
    <property type="evidence" value="ECO:0007669"/>
    <property type="project" value="InterPro"/>
</dbReference>
<dbReference type="RefSeq" id="WP_137425400.1">
    <property type="nucleotide sequence ID" value="NZ_CP040098.1"/>
</dbReference>
<keyword evidence="4" id="KW-1185">Reference proteome</keyword>
<dbReference type="NCBIfam" id="TIGR00252">
    <property type="entry name" value="YraN family protein"/>
    <property type="match status" value="1"/>
</dbReference>
<dbReference type="HAMAP" id="MF_00048">
    <property type="entry name" value="UPF0102"/>
    <property type="match status" value="1"/>
</dbReference>
<dbReference type="Gene3D" id="3.40.1350.10">
    <property type="match status" value="1"/>
</dbReference>
<reference evidence="3 4" key="1">
    <citation type="submission" date="2019-05" db="EMBL/GenBank/DDBJ databases">
        <title>The Complete Genome Sequence of the n-alkane-degrading Desulfoglaeba alkanexedens ALDC reveals multiple alkylsuccinate synthase gene clusters.</title>
        <authorList>
            <person name="Callaghan A.V."/>
            <person name="Davidova I.A."/>
            <person name="Duncan K.E."/>
            <person name="Morris B."/>
            <person name="McInerney M.J."/>
        </authorList>
    </citation>
    <scope>NUCLEOTIDE SEQUENCE [LARGE SCALE GENOMIC DNA]</scope>
    <source>
        <strain evidence="3 4">ALDC</strain>
    </source>
</reference>
<dbReference type="PANTHER" id="PTHR34039">
    <property type="entry name" value="UPF0102 PROTEIN YRAN"/>
    <property type="match status" value="1"/>
</dbReference>
<evidence type="ECO:0000313" key="4">
    <source>
        <dbReference type="Proteomes" id="UP000298602"/>
    </source>
</evidence>
<organism evidence="3 4">
    <name type="scientific">Desulfoglaeba alkanexedens ALDC</name>
    <dbReference type="NCBI Taxonomy" id="980445"/>
    <lineage>
        <taxon>Bacteria</taxon>
        <taxon>Pseudomonadati</taxon>
        <taxon>Thermodesulfobacteriota</taxon>
        <taxon>Syntrophobacteria</taxon>
        <taxon>Syntrophobacterales</taxon>
        <taxon>Syntrophobacteraceae</taxon>
        <taxon>Desulfoglaeba</taxon>
    </lineage>
</organism>